<evidence type="ECO:0000313" key="15">
    <source>
        <dbReference type="Proteomes" id="UP001148313"/>
    </source>
</evidence>
<dbReference type="InterPro" id="IPR032779">
    <property type="entry name" value="FliG_M"/>
</dbReference>
<dbReference type="Proteomes" id="UP001148313">
    <property type="component" value="Unassembled WGS sequence"/>
</dbReference>
<keyword evidence="7" id="KW-0283">Flagellar rotation</keyword>
<name>A0ABT4VSD3_9HYPH</name>
<keyword evidence="5" id="KW-1003">Cell membrane</keyword>
<evidence type="ECO:0000256" key="2">
    <source>
        <dbReference type="ARBA" id="ARBA00004413"/>
    </source>
</evidence>
<keyword evidence="9" id="KW-0975">Bacterial flagellum</keyword>
<dbReference type="PRINTS" id="PR00954">
    <property type="entry name" value="FLGMOTORFLIG"/>
</dbReference>
<comment type="caution">
    <text evidence="14">The sequence shown here is derived from an EMBL/GenBank/DDBJ whole genome shotgun (WGS) entry which is preliminary data.</text>
</comment>
<sequence length="346" mass="37922">MEEYEELAAGKSIGQPLSRPQKAAAILIAMGKPVAGKLLKFFAPSELQTIISSAQSLRSIPPNELEEVVSEFEDLFTEGTGLMDNAKAMQGILQEGLEPEELEGLLGGKDVPLSGDTSIWDRLQDTDPGFIGQFLSKEHPQTIAYVVSMLPSSFAAKILLEVPEKQRADIVHRAVNMKSVNPKISEIIEQRVTQMIDDLQGEQNTEATTRVADLMNELEKPVVDALLGDLESISSEDVAKVKPKVFLFDDILTMPQRSRVTLFNDIGSETMTTALRGAGEEVKEAALSSIGARQRRMIEADLSEEMQNITTRDIAVARRAITQEAIRLASMGQIKLVDDEQDDQAA</sequence>
<keyword evidence="6" id="KW-0145">Chemotaxis</keyword>
<evidence type="ECO:0000259" key="11">
    <source>
        <dbReference type="Pfam" id="PF01706"/>
    </source>
</evidence>
<keyword evidence="15" id="KW-1185">Reference proteome</keyword>
<dbReference type="InterPro" id="IPR028263">
    <property type="entry name" value="FliG_N"/>
</dbReference>
<keyword evidence="14" id="KW-0966">Cell projection</keyword>
<dbReference type="Gene3D" id="1.10.220.30">
    <property type="match status" value="3"/>
</dbReference>
<evidence type="ECO:0000256" key="4">
    <source>
        <dbReference type="ARBA" id="ARBA00021870"/>
    </source>
</evidence>
<evidence type="ECO:0000256" key="5">
    <source>
        <dbReference type="ARBA" id="ARBA00022475"/>
    </source>
</evidence>
<feature type="domain" description="Flagellar motor switch protein FliG C-terminal" evidence="11">
    <location>
        <begin position="230"/>
        <end position="336"/>
    </location>
</feature>
<dbReference type="RefSeq" id="WP_271091406.1">
    <property type="nucleotide sequence ID" value="NZ_JAPJZH010000013.1"/>
</dbReference>
<dbReference type="Pfam" id="PF01706">
    <property type="entry name" value="FliG_C"/>
    <property type="match status" value="1"/>
</dbReference>
<dbReference type="PANTHER" id="PTHR30534">
    <property type="entry name" value="FLAGELLAR MOTOR SWITCH PROTEIN FLIG"/>
    <property type="match status" value="1"/>
</dbReference>
<organism evidence="14 15">
    <name type="scientific">Hoeflea poritis</name>
    <dbReference type="NCBI Taxonomy" id="2993659"/>
    <lineage>
        <taxon>Bacteria</taxon>
        <taxon>Pseudomonadati</taxon>
        <taxon>Pseudomonadota</taxon>
        <taxon>Alphaproteobacteria</taxon>
        <taxon>Hyphomicrobiales</taxon>
        <taxon>Rhizobiaceae</taxon>
        <taxon>Hoeflea</taxon>
    </lineage>
</organism>
<proteinExistence type="inferred from homology"/>
<comment type="similarity">
    <text evidence="3">Belongs to the FliG family.</text>
</comment>
<evidence type="ECO:0000256" key="10">
    <source>
        <dbReference type="ARBA" id="ARBA00025598"/>
    </source>
</evidence>
<feature type="domain" description="Flagellar motor switch protein FliG middle" evidence="12">
    <location>
        <begin position="131"/>
        <end position="199"/>
    </location>
</feature>
<evidence type="ECO:0000256" key="1">
    <source>
        <dbReference type="ARBA" id="ARBA00004117"/>
    </source>
</evidence>
<comment type="subcellular location">
    <subcellularLocation>
        <location evidence="1">Bacterial flagellum basal body</location>
    </subcellularLocation>
    <subcellularLocation>
        <location evidence="2">Cell membrane</location>
        <topology evidence="2">Peripheral membrane protein</topology>
        <orientation evidence="2">Cytoplasmic side</orientation>
    </subcellularLocation>
</comment>
<dbReference type="PANTHER" id="PTHR30534:SF0">
    <property type="entry name" value="FLAGELLAR MOTOR SWITCH PROTEIN FLIG"/>
    <property type="match status" value="1"/>
</dbReference>
<evidence type="ECO:0000259" key="12">
    <source>
        <dbReference type="Pfam" id="PF14841"/>
    </source>
</evidence>
<keyword evidence="8" id="KW-0472">Membrane</keyword>
<dbReference type="EMBL" id="JAPJZH010000013">
    <property type="protein sequence ID" value="MDA4847509.1"/>
    <property type="molecule type" value="Genomic_DNA"/>
</dbReference>
<evidence type="ECO:0000256" key="7">
    <source>
        <dbReference type="ARBA" id="ARBA00022779"/>
    </source>
</evidence>
<keyword evidence="14" id="KW-0282">Flagellum</keyword>
<evidence type="ECO:0000256" key="3">
    <source>
        <dbReference type="ARBA" id="ARBA00010299"/>
    </source>
</evidence>
<dbReference type="InterPro" id="IPR011002">
    <property type="entry name" value="FliG_a-hlx"/>
</dbReference>
<evidence type="ECO:0000256" key="9">
    <source>
        <dbReference type="ARBA" id="ARBA00023143"/>
    </source>
</evidence>
<gene>
    <name evidence="14" type="ORF">OOZ53_19265</name>
</gene>
<accession>A0ABT4VSD3</accession>
<evidence type="ECO:0000313" key="14">
    <source>
        <dbReference type="EMBL" id="MDA4847509.1"/>
    </source>
</evidence>
<dbReference type="Pfam" id="PF14841">
    <property type="entry name" value="FliG_M"/>
    <property type="match status" value="1"/>
</dbReference>
<dbReference type="InterPro" id="IPR023087">
    <property type="entry name" value="Flg_Motor_Flig_C"/>
</dbReference>
<dbReference type="InterPro" id="IPR000090">
    <property type="entry name" value="Flg_Motor_Flig"/>
</dbReference>
<dbReference type="SUPFAM" id="SSF48029">
    <property type="entry name" value="FliG"/>
    <property type="match status" value="2"/>
</dbReference>
<reference evidence="14" key="1">
    <citation type="submission" date="2022-11" db="EMBL/GenBank/DDBJ databases">
        <title>Hoeflea poritis sp. nov., isolated from scleractinian coral Porites lutea.</title>
        <authorList>
            <person name="Zhang G."/>
            <person name="Wei Q."/>
            <person name="Cai L."/>
        </authorList>
    </citation>
    <scope>NUCLEOTIDE SEQUENCE</scope>
    <source>
        <strain evidence="14">E7-10</strain>
    </source>
</reference>
<evidence type="ECO:0000256" key="6">
    <source>
        <dbReference type="ARBA" id="ARBA00022500"/>
    </source>
</evidence>
<feature type="domain" description="Flagellar motor switch protein FliG N-terminal" evidence="13">
    <location>
        <begin position="17"/>
        <end position="106"/>
    </location>
</feature>
<keyword evidence="14" id="KW-0969">Cilium</keyword>
<evidence type="ECO:0000256" key="8">
    <source>
        <dbReference type="ARBA" id="ARBA00023136"/>
    </source>
</evidence>
<comment type="function">
    <text evidence="10">FliG is one of three proteins (FliG, FliN, FliM) that forms the rotor-mounted switch complex (C ring), located at the base of the basal body. This complex interacts with the CheY and CheZ chemotaxis proteins, in addition to contacting components of the motor that determine the direction of flagellar rotation.</text>
</comment>
<protein>
    <recommendedName>
        <fullName evidence="4">Flagellar motor switch protein FliG</fullName>
    </recommendedName>
</protein>
<dbReference type="Pfam" id="PF14842">
    <property type="entry name" value="FliG_N"/>
    <property type="match status" value="1"/>
</dbReference>
<evidence type="ECO:0000259" key="13">
    <source>
        <dbReference type="Pfam" id="PF14842"/>
    </source>
</evidence>